<protein>
    <submittedName>
        <fullName evidence="2">ABC-2 type transport system permease protein</fullName>
    </submittedName>
</protein>
<evidence type="ECO:0000313" key="2">
    <source>
        <dbReference type="EMBL" id="SMB85071.1"/>
    </source>
</evidence>
<organism evidence="2 3">
    <name type="scientific">Desulfonispora thiosulfatigenes DSM 11270</name>
    <dbReference type="NCBI Taxonomy" id="656914"/>
    <lineage>
        <taxon>Bacteria</taxon>
        <taxon>Bacillati</taxon>
        <taxon>Bacillota</taxon>
        <taxon>Clostridia</taxon>
        <taxon>Eubacteriales</taxon>
        <taxon>Peptococcaceae</taxon>
        <taxon>Desulfonispora</taxon>
    </lineage>
</organism>
<proteinExistence type="predicted"/>
<feature type="transmembrane region" description="Helical" evidence="1">
    <location>
        <begin position="179"/>
        <end position="201"/>
    </location>
</feature>
<dbReference type="EMBL" id="FWWT01000012">
    <property type="protein sequence ID" value="SMB85071.1"/>
    <property type="molecule type" value="Genomic_DNA"/>
</dbReference>
<dbReference type="AlphaFoldDB" id="A0A1W1UWA3"/>
<name>A0A1W1UWA3_DESTI</name>
<feature type="transmembrane region" description="Helical" evidence="1">
    <location>
        <begin position="337"/>
        <end position="354"/>
    </location>
</feature>
<gene>
    <name evidence="2" type="ORF">SAMN00017405_1598</name>
</gene>
<evidence type="ECO:0000313" key="3">
    <source>
        <dbReference type="Proteomes" id="UP000192731"/>
    </source>
</evidence>
<keyword evidence="1" id="KW-0472">Membrane</keyword>
<keyword evidence="1" id="KW-0812">Transmembrane</keyword>
<sequence>MKYKTSYFNMPMILEDFKRLWGLSALYFISLFFTGPLPIMLRMGDKDRSITYIVESFLKPRGFEIQGFYSIVFAILLSLLIYRYLHTINSTTVIHSFPITRKQLFHSHSVAGFILIIIPVLINMLFLLGLMVASNDGSIFYQEVFTTNAIMAWTGKTLLGNIIVYLISSLVAMVTGTSIVQGVLSLIFIFLPIGLGSLILVNLDQLVYGFAGIHSDVESFLLKIIPVTGIWTIEKIDISQILWYLILGLILYIIALQFYKIRSLERATDPITLEGLKPIFKYGVTFCSMVLGGAYFYSVIRVDAWLYLGYAIGGFLGYLIAEMLLKKTIWVFKNIKGFVIYSLIIMIVFVGIKLDFTGYEKRIPEVGRVQNAYYGNGSSHQYRYGEQEGLKKLENIELIRELHQEMIENKKEFMNMAKKRAYNTVSIAYELENGKKIYRDYEAPDEFVQKNPTIKKIFETMEYKRKYHNIFKVDTEAIDYIEINPDYIYQVNKSIKIINKDEIKELTQALKMDLLDESYEEHYSNIIPWASINVRTKASVEMETNDEKESKYSHIDVTWKKSYSMTAKWLKDKGYYEKVRVMPEDINSIVVGKVEKEMDRVYSAFELEKLAKDQTVKIKDKEKIEYLLTNQEGESYLGNSYYMGVYLNNGNKILGYISEEKVPREIKDALK</sequence>
<dbReference type="RefSeq" id="WP_084052422.1">
    <property type="nucleotide sequence ID" value="NZ_FWWT01000012.1"/>
</dbReference>
<feature type="transmembrane region" description="Helical" evidence="1">
    <location>
        <begin position="241"/>
        <end position="259"/>
    </location>
</feature>
<feature type="transmembrane region" description="Helical" evidence="1">
    <location>
        <begin position="67"/>
        <end position="85"/>
    </location>
</feature>
<evidence type="ECO:0000256" key="1">
    <source>
        <dbReference type="SAM" id="Phobius"/>
    </source>
</evidence>
<dbReference type="STRING" id="656914.SAMN00017405_1598"/>
<feature type="transmembrane region" description="Helical" evidence="1">
    <location>
        <begin position="279"/>
        <end position="298"/>
    </location>
</feature>
<dbReference type="OrthoDB" id="1706490at2"/>
<dbReference type="Proteomes" id="UP000192731">
    <property type="component" value="Unassembled WGS sequence"/>
</dbReference>
<keyword evidence="3" id="KW-1185">Reference proteome</keyword>
<feature type="transmembrane region" description="Helical" evidence="1">
    <location>
        <begin position="110"/>
        <end position="133"/>
    </location>
</feature>
<accession>A0A1W1UWA3</accession>
<feature type="transmembrane region" description="Helical" evidence="1">
    <location>
        <begin position="20"/>
        <end position="41"/>
    </location>
</feature>
<feature type="transmembrane region" description="Helical" evidence="1">
    <location>
        <begin position="304"/>
        <end position="325"/>
    </location>
</feature>
<reference evidence="2 3" key="1">
    <citation type="submission" date="2017-04" db="EMBL/GenBank/DDBJ databases">
        <authorList>
            <person name="Afonso C.L."/>
            <person name="Miller P.J."/>
            <person name="Scott M.A."/>
            <person name="Spackman E."/>
            <person name="Goraichik I."/>
            <person name="Dimitrov K.M."/>
            <person name="Suarez D.L."/>
            <person name="Swayne D.E."/>
        </authorList>
    </citation>
    <scope>NUCLEOTIDE SEQUENCE [LARGE SCALE GENOMIC DNA]</scope>
    <source>
        <strain evidence="2 3">DSM 11270</strain>
    </source>
</reference>
<feature type="transmembrane region" description="Helical" evidence="1">
    <location>
        <begin position="145"/>
        <end position="167"/>
    </location>
</feature>
<keyword evidence="1" id="KW-1133">Transmembrane helix</keyword>